<accession>A0ABQ4D3U9</accession>
<evidence type="ECO:0000313" key="2">
    <source>
        <dbReference type="Proteomes" id="UP000604117"/>
    </source>
</evidence>
<dbReference type="EMBL" id="BONE01000124">
    <property type="protein sequence ID" value="GIF78215.1"/>
    <property type="molecule type" value="Genomic_DNA"/>
</dbReference>
<name>A0ABQ4D3U9_9ACTN</name>
<dbReference type="SUPFAM" id="SSF52540">
    <property type="entry name" value="P-loop containing nucleoside triphosphate hydrolases"/>
    <property type="match status" value="1"/>
</dbReference>
<evidence type="ECO:0008006" key="3">
    <source>
        <dbReference type="Google" id="ProtNLM"/>
    </source>
</evidence>
<organism evidence="1 2">
    <name type="scientific">Asanoa siamensis</name>
    <dbReference type="NCBI Taxonomy" id="926357"/>
    <lineage>
        <taxon>Bacteria</taxon>
        <taxon>Bacillati</taxon>
        <taxon>Actinomycetota</taxon>
        <taxon>Actinomycetes</taxon>
        <taxon>Micromonosporales</taxon>
        <taxon>Micromonosporaceae</taxon>
        <taxon>Asanoa</taxon>
    </lineage>
</organism>
<sequence>MATLFLIVGLPAAGKTTLARRLAAEHQALRLTPDEWMIPLFGESDPDGRRDVLEGRLVWVARETLRAGTDVVLDFGFWSRDERSALRQLAHEIGATCQVIYLPIDRETQLARIRHRQQITPEQTFPMSDADVDEWRHLFEVPDPTELAGTDLPAPPESCPDWATWTAARWPSSREEPG</sequence>
<dbReference type="Proteomes" id="UP000604117">
    <property type="component" value="Unassembled WGS sequence"/>
</dbReference>
<gene>
    <name evidence="1" type="ORF">Asi02nite_77330</name>
</gene>
<evidence type="ECO:0000313" key="1">
    <source>
        <dbReference type="EMBL" id="GIF78215.1"/>
    </source>
</evidence>
<dbReference type="InterPro" id="IPR027417">
    <property type="entry name" value="P-loop_NTPase"/>
</dbReference>
<proteinExistence type="predicted"/>
<dbReference type="RefSeq" id="WP_203719043.1">
    <property type="nucleotide sequence ID" value="NZ_BONE01000124.1"/>
</dbReference>
<comment type="caution">
    <text evidence="1">The sequence shown here is derived from an EMBL/GenBank/DDBJ whole genome shotgun (WGS) entry which is preliminary data.</text>
</comment>
<keyword evidence="2" id="KW-1185">Reference proteome</keyword>
<protein>
    <recommendedName>
        <fullName evidence="3">Kinase</fullName>
    </recommendedName>
</protein>
<dbReference type="Gene3D" id="3.40.50.300">
    <property type="entry name" value="P-loop containing nucleotide triphosphate hydrolases"/>
    <property type="match status" value="1"/>
</dbReference>
<dbReference type="Pfam" id="PF13671">
    <property type="entry name" value="AAA_33"/>
    <property type="match status" value="1"/>
</dbReference>
<reference evidence="1 2" key="1">
    <citation type="submission" date="2021-01" db="EMBL/GenBank/DDBJ databases">
        <title>Whole genome shotgun sequence of Asanoa siamensis NBRC 107932.</title>
        <authorList>
            <person name="Komaki H."/>
            <person name="Tamura T."/>
        </authorList>
    </citation>
    <scope>NUCLEOTIDE SEQUENCE [LARGE SCALE GENOMIC DNA]</scope>
    <source>
        <strain evidence="1 2">NBRC 107932</strain>
    </source>
</reference>